<dbReference type="InterPro" id="IPR024986">
    <property type="entry name" value="Nipped-B_C"/>
</dbReference>
<comment type="caution">
    <text evidence="4">The sequence shown here is derived from an EMBL/GenBank/DDBJ whole genome shotgun (WGS) entry which is preliminary data.</text>
</comment>
<dbReference type="AlphaFoldDB" id="A0ABD2QBI0"/>
<dbReference type="InterPro" id="IPR033031">
    <property type="entry name" value="Scc2/Nipped-B"/>
</dbReference>
<keyword evidence="5" id="KW-1185">Reference proteome</keyword>
<evidence type="ECO:0000313" key="5">
    <source>
        <dbReference type="Proteomes" id="UP001626550"/>
    </source>
</evidence>
<organism evidence="4 5">
    <name type="scientific">Cichlidogyrus casuarinus</name>
    <dbReference type="NCBI Taxonomy" id="1844966"/>
    <lineage>
        <taxon>Eukaryota</taxon>
        <taxon>Metazoa</taxon>
        <taxon>Spiralia</taxon>
        <taxon>Lophotrochozoa</taxon>
        <taxon>Platyhelminthes</taxon>
        <taxon>Monogenea</taxon>
        <taxon>Monopisthocotylea</taxon>
        <taxon>Dactylogyridea</taxon>
        <taxon>Ancyrocephalidae</taxon>
        <taxon>Cichlidogyrus</taxon>
    </lineage>
</organism>
<evidence type="ECO:0000313" key="4">
    <source>
        <dbReference type="EMBL" id="KAL3316738.1"/>
    </source>
</evidence>
<feature type="compositionally biased region" description="Acidic residues" evidence="2">
    <location>
        <begin position="896"/>
        <end position="910"/>
    </location>
</feature>
<name>A0ABD2QBI0_9PLAT</name>
<dbReference type="EMBL" id="JBJKFK010000489">
    <property type="protein sequence ID" value="KAL3316738.1"/>
    <property type="molecule type" value="Genomic_DNA"/>
</dbReference>
<dbReference type="PANTHER" id="PTHR21704:SF18">
    <property type="entry name" value="NIPPED-B-LIKE PROTEIN"/>
    <property type="match status" value="1"/>
</dbReference>
<feature type="region of interest" description="Disordered" evidence="2">
    <location>
        <begin position="811"/>
        <end position="910"/>
    </location>
</feature>
<dbReference type="SUPFAM" id="SSF48371">
    <property type="entry name" value="ARM repeat"/>
    <property type="match status" value="1"/>
</dbReference>
<reference evidence="4 5" key="1">
    <citation type="submission" date="2024-11" db="EMBL/GenBank/DDBJ databases">
        <title>Adaptive evolution of stress response genes in parasites aligns with host niche diversity.</title>
        <authorList>
            <person name="Hahn C."/>
            <person name="Resl P."/>
        </authorList>
    </citation>
    <scope>NUCLEOTIDE SEQUENCE [LARGE SCALE GENOMIC DNA]</scope>
    <source>
        <strain evidence="4">EGGRZ-B1_66</strain>
        <tissue evidence="4">Body</tissue>
    </source>
</reference>
<dbReference type="PANTHER" id="PTHR21704">
    <property type="entry name" value="NIPPED-B-LIKE PROTEIN DELANGIN SCC2-RELATED"/>
    <property type="match status" value="1"/>
</dbReference>
<comment type="subcellular location">
    <subcellularLocation>
        <location evidence="1">Nucleus</location>
    </subcellularLocation>
</comment>
<evidence type="ECO:0000256" key="2">
    <source>
        <dbReference type="SAM" id="MobiDB-lite"/>
    </source>
</evidence>
<keyword evidence="1" id="KW-0677">Repeat</keyword>
<keyword evidence="1" id="KW-0131">Cell cycle</keyword>
<feature type="compositionally biased region" description="Polar residues" evidence="2">
    <location>
        <begin position="834"/>
        <end position="844"/>
    </location>
</feature>
<dbReference type="Pfam" id="PF12830">
    <property type="entry name" value="Nipped-B_C"/>
    <property type="match status" value="1"/>
</dbReference>
<keyword evidence="1" id="KW-0539">Nucleus</keyword>
<dbReference type="InterPro" id="IPR016024">
    <property type="entry name" value="ARM-type_fold"/>
</dbReference>
<sequence length="910" mass="102085">MKVTVPLLEHPSQSMIARLETDIVTLTLKYGKMVLESCIACLGAVVNKVSRNYPLVKDCFFRFFNTLTKVKSELQAEPDKMLSTQLRSSLLRALFTVGLLCKHFDCSLFQQTPSQNVRDLVFETLMFFVESGNDLDVRKNALSGLGFLSTRHHELLCGSRLCKFYQQLLQFPCPPPGLNDASDDNNMLALKSMVLENLLTFFQEEERRMLEADSRWKKVGGEESLKEMCDVASGMCSSVAQTYLPHILECFYCVSAPVRLTALSLIATILRQGLIHPIQTVANLISMQTDTDPNVRVKADAQLCDIDCKFPGFVNMRAAQGLSLSYRLQFMLYEQVTSDEFKMQQSSTNTQPQASYGSIRGSWNPEADVPSALNSHLYSMLRGNRNQRRSFLNSLISLFDESNRLALSKLVYIADNVAHFPYQVQEEPLFIIHHIDLLVSISGSNVLQAVREALFPELKAALERAMQEQAQVEARQRVESEMRLKQQLQFHQTNMNQALHAGDQLGAETHHEAMQTVANKLQQLSSMHNAVSGISGLRSAALMGREALEALGPLEEEEEDELALIERLQKCQATALPAMREATRTSRACVLLLMLKHFLKDVYGVSDAKLQKYSPSDSAKLWERPLTRRVGVRFHPVMCLSVSGQELRERLQRVQAQWLQLRKSDKWAQLLRSFQAGLQESASYGLGMSGITSNTTGILPSQLSAALQQHESLSRQGGHSYSKLVADHYKFNDDIPRWQDEKDSSPSENYDGEITTLAREYLEFRKLILTIDPQNDEDDAVPAPNEIASSSIMTNNNRSLIVDSALPSYLGDPNFSSQQPQLPTPQPQKRVPKQTVSRTLVPQSHNRETDEEDSQDSDAGGASRLMLAQSAPRPRSSRNAPKRKSAAISRTKNMVSEDDDLDDFYGVDCA</sequence>
<evidence type="ECO:0000256" key="1">
    <source>
        <dbReference type="RuleBase" id="RU364107"/>
    </source>
</evidence>
<protein>
    <recommendedName>
        <fullName evidence="1">Nipped-B protein</fullName>
    </recommendedName>
</protein>
<proteinExistence type="inferred from homology"/>
<evidence type="ECO:0000259" key="3">
    <source>
        <dbReference type="Pfam" id="PF12830"/>
    </source>
</evidence>
<comment type="similarity">
    <text evidence="1">Belongs to the SCC2/Nipped-B family.</text>
</comment>
<dbReference type="GO" id="GO:0005634">
    <property type="term" value="C:nucleus"/>
    <property type="evidence" value="ECO:0007669"/>
    <property type="project" value="UniProtKB-SubCell"/>
</dbReference>
<feature type="domain" description="Sister chromatid cohesion C-terminal" evidence="3">
    <location>
        <begin position="236"/>
        <end position="436"/>
    </location>
</feature>
<dbReference type="Proteomes" id="UP001626550">
    <property type="component" value="Unassembled WGS sequence"/>
</dbReference>
<gene>
    <name evidence="4" type="ORF">Ciccas_004607</name>
</gene>
<accession>A0ABD2QBI0</accession>